<dbReference type="EMBL" id="MN604017">
    <property type="protein sequence ID" value="QIQ08651.1"/>
    <property type="molecule type" value="Genomic_DNA"/>
</dbReference>
<dbReference type="GO" id="GO:0016787">
    <property type="term" value="F:hydrolase activity"/>
    <property type="evidence" value="ECO:0007669"/>
    <property type="project" value="UniProtKB-KW"/>
</dbReference>
<accession>A0A6G9HEM0</accession>
<dbReference type="InterPro" id="IPR015797">
    <property type="entry name" value="NUDIX_hydrolase-like_dom_sf"/>
</dbReference>
<dbReference type="Gene3D" id="3.90.79.10">
    <property type="entry name" value="Nucleoside Triphosphate Pyrophosphohydrolase"/>
    <property type="match status" value="1"/>
</dbReference>
<reference evidence="1" key="1">
    <citation type="journal article" date="2020" name="MBio">
        <title>A New Family of DNA Viruses Causing Disease in Crustaceans from Diverse Aquatic Biomes.</title>
        <authorList>
            <person name="Subramaniam K."/>
            <person name="Behringer D.C."/>
            <person name="Bojko J."/>
            <person name="Yutin N."/>
            <person name="Clark A.S."/>
            <person name="Bateman K.S."/>
            <person name="van Aerle R."/>
            <person name="Bass D."/>
            <person name="Kerr R.C."/>
            <person name="Koonin E.V."/>
            <person name="Stentiford G.D."/>
            <person name="Waltzek T.B."/>
        </authorList>
    </citation>
    <scope>NUCLEOTIDE SEQUENCE</scope>
</reference>
<name>A0A6G9HEM0_9VIRU</name>
<organism evidence="1">
    <name type="scientific">Panulirus argus virus 1</name>
    <dbReference type="NCBI Taxonomy" id="380624"/>
    <lineage>
        <taxon>Viruses</taxon>
    </lineage>
</organism>
<protein>
    <submittedName>
        <fullName evidence="1">Nudix hydrolase</fullName>
    </submittedName>
</protein>
<keyword evidence="1" id="KW-0378">Hydrolase</keyword>
<dbReference type="SUPFAM" id="SSF55811">
    <property type="entry name" value="Nudix"/>
    <property type="match status" value="1"/>
</dbReference>
<proteinExistence type="predicted"/>
<evidence type="ECO:0000313" key="1">
    <source>
        <dbReference type="EMBL" id="QIQ08651.1"/>
    </source>
</evidence>
<gene>
    <name evidence="1" type="primary">ORF35</name>
</gene>
<sequence>MFNFYYPADTYPLKVKAHGGLVVMDRKFLYLQIEKKKVRDFGGKAEPCDDNVFQTACREFVEESGIKYKFSYDKVQFYTVMQRRSSIHLYYTFYYYDPRLSNLLSSSTAAAAANTDAGGNTNTTCKVMKLPYLSMWRVSLPVNTSYKFCHRMNNSNAQLLNCKVLTTLNKIRLL</sequence>